<dbReference type="PANTHER" id="PTHR45947">
    <property type="entry name" value="SULFOQUINOVOSYL TRANSFERASE SQD2"/>
    <property type="match status" value="1"/>
</dbReference>
<dbReference type="AlphaFoldDB" id="A0A537L8Q5"/>
<reference evidence="2 3" key="1">
    <citation type="journal article" date="2019" name="Nat. Microbiol.">
        <title>Mediterranean grassland soil C-N compound turnover is dependent on rainfall and depth, and is mediated by genomically divergent microorganisms.</title>
        <authorList>
            <person name="Diamond S."/>
            <person name="Andeer P.F."/>
            <person name="Li Z."/>
            <person name="Crits-Christoph A."/>
            <person name="Burstein D."/>
            <person name="Anantharaman K."/>
            <person name="Lane K.R."/>
            <person name="Thomas B.C."/>
            <person name="Pan C."/>
            <person name="Northen T.R."/>
            <person name="Banfield J.F."/>
        </authorList>
    </citation>
    <scope>NUCLEOTIDE SEQUENCE [LARGE SCALE GENOMIC DNA]</scope>
    <source>
        <strain evidence="2">NP_4</strain>
    </source>
</reference>
<dbReference type="PANTHER" id="PTHR45947:SF3">
    <property type="entry name" value="SULFOQUINOVOSYL TRANSFERASE SQD2"/>
    <property type="match status" value="1"/>
</dbReference>
<dbReference type="SUPFAM" id="SSF53756">
    <property type="entry name" value="UDP-Glycosyltransferase/glycogen phosphorylase"/>
    <property type="match status" value="1"/>
</dbReference>
<dbReference type="EMBL" id="VBAL01000043">
    <property type="protein sequence ID" value="TMJ04398.1"/>
    <property type="molecule type" value="Genomic_DNA"/>
</dbReference>
<evidence type="ECO:0000313" key="2">
    <source>
        <dbReference type="EMBL" id="TMJ04398.1"/>
    </source>
</evidence>
<accession>A0A537L8Q5</accession>
<dbReference type="Proteomes" id="UP000319353">
    <property type="component" value="Unassembled WGS sequence"/>
</dbReference>
<dbReference type="InterPro" id="IPR001296">
    <property type="entry name" value="Glyco_trans_1"/>
</dbReference>
<name>A0A537L8Q5_9BACT</name>
<evidence type="ECO:0000259" key="1">
    <source>
        <dbReference type="Pfam" id="PF00534"/>
    </source>
</evidence>
<sequence length="382" mass="41174">MGGLSRPARPSVMRVAVISHTYVVQANRGKLEALARSPGLRMLLVVPRTWQNSDIRQRLRAEAPQEGPLAVAPLSAWSLGSGSLITYAPVALWRLLARFKPDLIHLEEEPWSLAALELSLVCRALGVPLTFFTWENTDRPSLLPFRLIRRSVLRHAGAAVAGNAAAKTLLQQRGFGKTVTVLPQLGVDTAAFCPGARGAGPHETVVGYVGRLVTQKGILVLLEAVTRLSAEVRVMVVGSGPLRVQLLRDAKALGLDGRLDLHEAVPHREIPRYLRSMSVLVLPSLATPTWKEQFGHVLVEAMACGVPVVASDSGAIPEVMGDAGLLVREGDAAGLAAALQRVLTDAALRQNLAERGRARVLAHYTNEVVAQRLAAIWREVLS</sequence>
<dbReference type="GO" id="GO:0016757">
    <property type="term" value="F:glycosyltransferase activity"/>
    <property type="evidence" value="ECO:0007669"/>
    <property type="project" value="InterPro"/>
</dbReference>
<comment type="caution">
    <text evidence="2">The sequence shown here is derived from an EMBL/GenBank/DDBJ whole genome shotgun (WGS) entry which is preliminary data.</text>
</comment>
<gene>
    <name evidence="2" type="ORF">E6H01_04230</name>
</gene>
<evidence type="ECO:0000313" key="3">
    <source>
        <dbReference type="Proteomes" id="UP000319353"/>
    </source>
</evidence>
<dbReference type="Pfam" id="PF00534">
    <property type="entry name" value="Glycos_transf_1"/>
    <property type="match status" value="1"/>
</dbReference>
<dbReference type="InterPro" id="IPR050194">
    <property type="entry name" value="Glycosyltransferase_grp1"/>
</dbReference>
<protein>
    <submittedName>
        <fullName evidence="2">Glycosyltransferase family 4 protein</fullName>
    </submittedName>
</protein>
<keyword evidence="2" id="KW-0808">Transferase</keyword>
<feature type="domain" description="Glycosyl transferase family 1" evidence="1">
    <location>
        <begin position="203"/>
        <end position="358"/>
    </location>
</feature>
<proteinExistence type="predicted"/>
<organism evidence="2 3">
    <name type="scientific">Candidatus Segetimicrobium genomatis</name>
    <dbReference type="NCBI Taxonomy" id="2569760"/>
    <lineage>
        <taxon>Bacteria</taxon>
        <taxon>Bacillati</taxon>
        <taxon>Candidatus Sysuimicrobiota</taxon>
        <taxon>Candidatus Sysuimicrobiia</taxon>
        <taxon>Candidatus Sysuimicrobiales</taxon>
        <taxon>Candidatus Segetimicrobiaceae</taxon>
        <taxon>Candidatus Segetimicrobium</taxon>
    </lineage>
</organism>
<dbReference type="Gene3D" id="3.40.50.2000">
    <property type="entry name" value="Glycogen Phosphorylase B"/>
    <property type="match status" value="2"/>
</dbReference>